<reference evidence="2 3" key="1">
    <citation type="journal article" date="2019" name="Commun. Biol.">
        <title>The bagworm genome reveals a unique fibroin gene that provides high tensile strength.</title>
        <authorList>
            <person name="Kono N."/>
            <person name="Nakamura H."/>
            <person name="Ohtoshi R."/>
            <person name="Tomita M."/>
            <person name="Numata K."/>
            <person name="Arakawa K."/>
        </authorList>
    </citation>
    <scope>NUCLEOTIDE SEQUENCE [LARGE SCALE GENOMIC DNA]</scope>
</reference>
<gene>
    <name evidence="2" type="ORF">EVAR_65970_1</name>
</gene>
<name>A0A4C1ZAY9_EUMVA</name>
<feature type="compositionally biased region" description="Basic residues" evidence="1">
    <location>
        <begin position="49"/>
        <end position="63"/>
    </location>
</feature>
<feature type="region of interest" description="Disordered" evidence="1">
    <location>
        <begin position="42"/>
        <end position="101"/>
    </location>
</feature>
<evidence type="ECO:0000256" key="1">
    <source>
        <dbReference type="SAM" id="MobiDB-lite"/>
    </source>
</evidence>
<organism evidence="2 3">
    <name type="scientific">Eumeta variegata</name>
    <name type="common">Bagworm moth</name>
    <name type="synonym">Eumeta japonica</name>
    <dbReference type="NCBI Taxonomy" id="151549"/>
    <lineage>
        <taxon>Eukaryota</taxon>
        <taxon>Metazoa</taxon>
        <taxon>Ecdysozoa</taxon>
        <taxon>Arthropoda</taxon>
        <taxon>Hexapoda</taxon>
        <taxon>Insecta</taxon>
        <taxon>Pterygota</taxon>
        <taxon>Neoptera</taxon>
        <taxon>Endopterygota</taxon>
        <taxon>Lepidoptera</taxon>
        <taxon>Glossata</taxon>
        <taxon>Ditrysia</taxon>
        <taxon>Tineoidea</taxon>
        <taxon>Psychidae</taxon>
        <taxon>Oiketicinae</taxon>
        <taxon>Eumeta</taxon>
    </lineage>
</organism>
<evidence type="ECO:0000313" key="2">
    <source>
        <dbReference type="EMBL" id="GBP83755.1"/>
    </source>
</evidence>
<evidence type="ECO:0000313" key="3">
    <source>
        <dbReference type="Proteomes" id="UP000299102"/>
    </source>
</evidence>
<dbReference type="EMBL" id="BGZK01001637">
    <property type="protein sequence ID" value="GBP83755.1"/>
    <property type="molecule type" value="Genomic_DNA"/>
</dbReference>
<accession>A0A4C1ZAY9</accession>
<sequence>MERQIRGSAVGCMLHVNACCRQASFVGLNLLCLPGRARGGCVNNTSQPSRRHRGNGARFVHTRRAAEGARAPDSWRPSTAARPLSAHAARWAGARPPPRQL</sequence>
<dbReference type="AlphaFoldDB" id="A0A4C1ZAY9"/>
<keyword evidence="3" id="KW-1185">Reference proteome</keyword>
<protein>
    <submittedName>
        <fullName evidence="2">Uncharacterized protein</fullName>
    </submittedName>
</protein>
<comment type="caution">
    <text evidence="2">The sequence shown here is derived from an EMBL/GenBank/DDBJ whole genome shotgun (WGS) entry which is preliminary data.</text>
</comment>
<proteinExistence type="predicted"/>
<dbReference type="Proteomes" id="UP000299102">
    <property type="component" value="Unassembled WGS sequence"/>
</dbReference>